<dbReference type="GO" id="GO:0019073">
    <property type="term" value="P:viral DNA genome packaging"/>
    <property type="evidence" value="ECO:0007669"/>
    <property type="project" value="UniProtKB-UniRule"/>
</dbReference>
<dbReference type="Gene3D" id="3.30.420.280">
    <property type="match status" value="1"/>
</dbReference>
<keyword evidence="5" id="KW-0255">Endonuclease</keyword>
<proteinExistence type="inferred from homology"/>
<comment type="cofactor">
    <cofactor evidence="5">
        <name>Mg(2+)</name>
        <dbReference type="ChEBI" id="CHEBI:18420"/>
    </cofactor>
    <text evidence="5">Nuclease activity probably requires 2 Mg(2+) ions per subunit.</text>
</comment>
<dbReference type="InterPro" id="IPR044265">
    <property type="entry name" value="Terminase_large_su_BPP22"/>
</dbReference>
<dbReference type="EMBL" id="LR796244">
    <property type="protein sequence ID" value="CAB4130530.1"/>
    <property type="molecule type" value="Genomic_DNA"/>
</dbReference>
<dbReference type="Pfam" id="PF17289">
    <property type="entry name" value="Terminase_6C"/>
    <property type="match status" value="1"/>
</dbReference>
<evidence type="ECO:0000259" key="6">
    <source>
        <dbReference type="Pfam" id="PF17289"/>
    </source>
</evidence>
<dbReference type="Pfam" id="PF03237">
    <property type="entry name" value="Terminase_6N"/>
    <property type="match status" value="1"/>
</dbReference>
<comment type="domain">
    <text evidence="5">The ATPase region is in the N-terminus, whereas the nuclease region is in the C-terminus.</text>
</comment>
<dbReference type="GO" id="GO:0016887">
    <property type="term" value="F:ATP hydrolysis activity"/>
    <property type="evidence" value="ECO:0007669"/>
    <property type="project" value="InterPro"/>
</dbReference>
<evidence type="ECO:0000256" key="3">
    <source>
        <dbReference type="ARBA" id="ARBA00022840"/>
    </source>
</evidence>
<accession>A0A6J5LC58</accession>
<feature type="domain" description="Terminase large subunit gp17-like C-terminal" evidence="6">
    <location>
        <begin position="307"/>
        <end position="458"/>
    </location>
</feature>
<dbReference type="GO" id="GO:0004519">
    <property type="term" value="F:endonuclease activity"/>
    <property type="evidence" value="ECO:0007669"/>
    <property type="project" value="UniProtKB-UniRule"/>
</dbReference>
<evidence type="ECO:0000256" key="1">
    <source>
        <dbReference type="ARBA" id="ARBA00022612"/>
    </source>
</evidence>
<evidence type="ECO:0000256" key="4">
    <source>
        <dbReference type="ARBA" id="ARBA00023219"/>
    </source>
</evidence>
<dbReference type="GO" id="GO:0005524">
    <property type="term" value="F:ATP binding"/>
    <property type="evidence" value="ECO:0007669"/>
    <property type="project" value="UniProtKB-KW"/>
</dbReference>
<dbReference type="GO" id="GO:0046872">
    <property type="term" value="F:metal ion binding"/>
    <property type="evidence" value="ECO:0007669"/>
    <property type="project" value="UniProtKB-UniRule"/>
</dbReference>
<organism evidence="7">
    <name type="scientific">uncultured Caudovirales phage</name>
    <dbReference type="NCBI Taxonomy" id="2100421"/>
    <lineage>
        <taxon>Viruses</taxon>
        <taxon>Duplodnaviria</taxon>
        <taxon>Heunggongvirae</taxon>
        <taxon>Uroviricota</taxon>
        <taxon>Caudoviricetes</taxon>
        <taxon>Peduoviridae</taxon>
        <taxon>Maltschvirus</taxon>
        <taxon>Maltschvirus maltsch</taxon>
    </lineage>
</organism>
<comment type="subunit">
    <text evidence="5">Interacts with the terminase small subunit; the active complex is composed of a monomer of the terminase large subunit and a nonamer ring of terminase small subunits. Interacts with the portal protein; this interaction allows the packaging of viral DNA.</text>
</comment>
<keyword evidence="3 5" id="KW-0067">ATP-binding</keyword>
<reference evidence="7" key="1">
    <citation type="submission" date="2020-04" db="EMBL/GenBank/DDBJ databases">
        <authorList>
            <person name="Chiriac C."/>
            <person name="Salcher M."/>
            <person name="Ghai R."/>
            <person name="Kavagutti S V."/>
        </authorList>
    </citation>
    <scope>NUCLEOTIDE SEQUENCE</scope>
</reference>
<dbReference type="EC" id="3.6.4.-" evidence="5"/>
<dbReference type="Gene3D" id="3.40.50.300">
    <property type="entry name" value="P-loop containing nucleotide triphosphate hydrolases"/>
    <property type="match status" value="1"/>
</dbReference>
<feature type="short sequence motif" description="Walker B motif" evidence="5">
    <location>
        <begin position="188"/>
        <end position="193"/>
    </location>
</feature>
<comment type="function">
    <text evidence="5">The terminase large subunit acts as an ATP driven molecular motor necessary for viral DNA translocation into empty capsids and as an endonuclease that cuts the viral genome to initiate and to end a packaging reaction. The terminase lies at a unique vertex of the procapsid and is composed of two subunits, a small terminase subunit involved in viral DNA recognition (packaging sequence), and a large terminase subunit possessing endonucleolytic and ATPase activities. Both terminase subunits heterooligomerize and are docked on the portal protein to form the packaging machine. Once the capsid is packaged with the DNA, the terminase cleaves the viral genome concatemer and is substituted by the tail.</text>
</comment>
<protein>
    <recommendedName>
        <fullName evidence="5">Terminase, large subunit</fullName>
    </recommendedName>
    <alternativeName>
        <fullName evidence="5">DNA-packaging protein gp2</fullName>
    </alternativeName>
    <domain>
        <recommendedName>
            <fullName evidence="5">Endonuclease</fullName>
            <ecNumber evidence="5">3.1.21.-</ecNumber>
        </recommendedName>
    </domain>
    <domain>
        <recommendedName>
            <fullName evidence="5">ATPase</fullName>
            <ecNumber evidence="5">3.6.4.-</ecNumber>
        </recommendedName>
    </domain>
</protein>
<evidence type="ECO:0000313" key="7">
    <source>
        <dbReference type="EMBL" id="CAB4130530.1"/>
    </source>
</evidence>
<comment type="similarity">
    <text evidence="5">Belongs to the Lederbergvirus large terminase family.</text>
</comment>
<keyword evidence="5" id="KW-0479">Metal-binding</keyword>
<keyword evidence="4 5" id="KW-0231">Viral genome packaging</keyword>
<keyword evidence="5" id="KW-0540">Nuclease</keyword>
<keyword evidence="5" id="KW-0426">Late protein</keyword>
<keyword evidence="5" id="KW-0378">Hydrolase</keyword>
<gene>
    <name evidence="7" type="ORF">UFOVP123_10</name>
</gene>
<keyword evidence="2 5" id="KW-0547">Nucleotide-binding</keyword>
<sequence length="493" mass="56288">MKLDDLDLNKIDLSKLDKEEKIQVYELMRIKDIRAKRNRLKVYAPYAKQIKFHEAGANFRERLFMAGNQLGKTWAGAFETAMHLTGRYPDWWTGTRYPYAIRAMVGSESAELTRKGVQRLLLGPPEVRDEWGTGAIPYDCIRDTSMKQGVPDAVSSIVVRHECGEDSVIQFNSYDQGRTKWQADTVNWVWFDEEPPLGVYSEGLTRTQAVGGQVCVTFTPLLGMSEVVKRYLIEKPAGTNVTNMTIHDAEHYTPEQREAIIAAYPEHEREARAKGIPILGSGRVFPIVEDAIKVRSFPIPPHWPRLVGLDFGWGHPTAVVWMAWDRDNDILYVTDCYRMKEASVAIHAASIRARGEWVPVAWPHDGLQHDKGSGEQLAKQYKDMGVNMLQERATFEDGSNGLEAGVAEMLTRMQTMRLKVFSHLEEWFEEFRLFHRKDGIIVKLNDDLLSATRYAMMMRRKAKTQEEAESRLRVGRGMPNVPTFDVFDPVTGY</sequence>
<feature type="binding site" evidence="5">
    <location>
        <position position="447"/>
    </location>
    <ligand>
        <name>Mg(2+)</name>
        <dbReference type="ChEBI" id="CHEBI:18420"/>
        <note>catalytic; for nuclease activity</note>
    </ligand>
</feature>
<dbReference type="InterPro" id="IPR035421">
    <property type="entry name" value="Terminase_6C"/>
</dbReference>
<dbReference type="EC" id="3.1.21.-" evidence="5"/>
<feature type="short sequence motif" description="Walker A motif" evidence="5">
    <location>
        <begin position="66"/>
        <end position="73"/>
    </location>
</feature>
<feature type="binding site" evidence="5">
    <location>
        <position position="310"/>
    </location>
    <ligand>
        <name>Mg(2+)</name>
        <dbReference type="ChEBI" id="CHEBI:18420"/>
        <note>catalytic; for nuclease activity</note>
    </ligand>
</feature>
<evidence type="ECO:0000256" key="2">
    <source>
        <dbReference type="ARBA" id="ARBA00022741"/>
    </source>
</evidence>
<dbReference type="GO" id="GO:0098009">
    <property type="term" value="C:viral terminase, large subunit"/>
    <property type="evidence" value="ECO:0007669"/>
    <property type="project" value="UniProtKB-UniRule"/>
</dbReference>
<dbReference type="InterPro" id="IPR027417">
    <property type="entry name" value="P-loop_NTPase"/>
</dbReference>
<dbReference type="HAMAP" id="MF_04148">
    <property type="entry name" value="TERL_BPP22"/>
    <property type="match status" value="1"/>
</dbReference>
<feature type="active site" description="For ATPase activity" evidence="5">
    <location>
        <position position="193"/>
    </location>
</feature>
<keyword evidence="5" id="KW-0460">Magnesium</keyword>
<keyword evidence="1 5" id="KW-1188">Viral release from host cell</keyword>
<dbReference type="GO" id="GO:0051276">
    <property type="term" value="P:chromosome organization"/>
    <property type="evidence" value="ECO:0007669"/>
    <property type="project" value="UniProtKB-UniRule"/>
</dbReference>
<name>A0A6J5LC58_9CAUD</name>
<evidence type="ECO:0000256" key="5">
    <source>
        <dbReference type="HAMAP-Rule" id="MF_04148"/>
    </source>
</evidence>